<organism evidence="1 2">
    <name type="scientific">Entomophthora muscae</name>
    <dbReference type="NCBI Taxonomy" id="34485"/>
    <lineage>
        <taxon>Eukaryota</taxon>
        <taxon>Fungi</taxon>
        <taxon>Fungi incertae sedis</taxon>
        <taxon>Zoopagomycota</taxon>
        <taxon>Entomophthoromycotina</taxon>
        <taxon>Entomophthoromycetes</taxon>
        <taxon>Entomophthorales</taxon>
        <taxon>Entomophthoraceae</taxon>
        <taxon>Entomophthora</taxon>
    </lineage>
</organism>
<proteinExistence type="predicted"/>
<comment type="caution">
    <text evidence="1">The sequence shown here is derived from an EMBL/GenBank/DDBJ whole genome shotgun (WGS) entry which is preliminary data.</text>
</comment>
<evidence type="ECO:0000313" key="1">
    <source>
        <dbReference type="EMBL" id="KAJ9058002.1"/>
    </source>
</evidence>
<dbReference type="EMBL" id="QTSX02005751">
    <property type="protein sequence ID" value="KAJ9058002.1"/>
    <property type="molecule type" value="Genomic_DNA"/>
</dbReference>
<accession>A0ACC2S6T3</accession>
<reference evidence="1" key="1">
    <citation type="submission" date="2022-04" db="EMBL/GenBank/DDBJ databases">
        <title>Genome of the entomopathogenic fungus Entomophthora muscae.</title>
        <authorList>
            <person name="Elya C."/>
            <person name="Lovett B.R."/>
            <person name="Lee E."/>
            <person name="Macias A.M."/>
            <person name="Hajek A.E."/>
            <person name="De Bivort B.L."/>
            <person name="Kasson M.T."/>
            <person name="De Fine Licht H.H."/>
            <person name="Stajich J.E."/>
        </authorList>
    </citation>
    <scope>NUCLEOTIDE SEQUENCE</scope>
    <source>
        <strain evidence="1">Berkeley</strain>
    </source>
</reference>
<gene>
    <name evidence="1" type="ORF">DSO57_1017151</name>
</gene>
<dbReference type="Proteomes" id="UP001165960">
    <property type="component" value="Unassembled WGS sequence"/>
</dbReference>
<evidence type="ECO:0000313" key="2">
    <source>
        <dbReference type="Proteomes" id="UP001165960"/>
    </source>
</evidence>
<keyword evidence="2" id="KW-1185">Reference proteome</keyword>
<protein>
    <submittedName>
        <fullName evidence="1">Uncharacterized protein</fullName>
    </submittedName>
</protein>
<sequence>MAYQANPRDAKLFRVVFRPINYRQPNLLCPGKRLNFPANHPDLTINSHNNLTTALSTKLYRCKILP</sequence>
<name>A0ACC2S6T3_9FUNG</name>